<protein>
    <submittedName>
        <fullName evidence="2">Uncharacterized protein</fullName>
    </submittedName>
</protein>
<dbReference type="EMBL" id="JADQDK010000001">
    <property type="protein sequence ID" value="MBW0133312.1"/>
    <property type="molecule type" value="Genomic_DNA"/>
</dbReference>
<dbReference type="RefSeq" id="WP_218603354.1">
    <property type="nucleotide sequence ID" value="NZ_JADQDJ010000123.1"/>
</dbReference>
<organism evidence="2 3">
    <name type="scientific">Pseudonocardia abyssalis</name>
    <dbReference type="NCBI Taxonomy" id="2792008"/>
    <lineage>
        <taxon>Bacteria</taxon>
        <taxon>Bacillati</taxon>
        <taxon>Actinomycetota</taxon>
        <taxon>Actinomycetes</taxon>
        <taxon>Pseudonocardiales</taxon>
        <taxon>Pseudonocardiaceae</taxon>
        <taxon>Pseudonocardia</taxon>
    </lineage>
</organism>
<reference evidence="2 3" key="1">
    <citation type="submission" date="2020-11" db="EMBL/GenBank/DDBJ databases">
        <title>Pseudonocardia abyssalis sp. nov. and Pseudonocardia oceani sp. nov., description and phylogenomic analysis of two novel actinomycetes isolated from the deep Southern Ocean.</title>
        <authorList>
            <person name="Parra J."/>
        </authorList>
    </citation>
    <scope>NUCLEOTIDE SEQUENCE [LARGE SCALE GENOMIC DNA]</scope>
    <source>
        <strain evidence="2 3">KRD-168</strain>
    </source>
</reference>
<evidence type="ECO:0000313" key="2">
    <source>
        <dbReference type="EMBL" id="MBW0133312.1"/>
    </source>
</evidence>
<feature type="region of interest" description="Disordered" evidence="1">
    <location>
        <begin position="148"/>
        <end position="175"/>
    </location>
</feature>
<evidence type="ECO:0000256" key="1">
    <source>
        <dbReference type="SAM" id="MobiDB-lite"/>
    </source>
</evidence>
<dbReference type="Proteomes" id="UP000694287">
    <property type="component" value="Unassembled WGS sequence"/>
</dbReference>
<proteinExistence type="predicted"/>
<gene>
    <name evidence="2" type="ORF">I4I81_03455</name>
</gene>
<accession>A0ABS6UM32</accession>
<name>A0ABS6UM32_9PSEU</name>
<keyword evidence="3" id="KW-1185">Reference proteome</keyword>
<evidence type="ECO:0000313" key="3">
    <source>
        <dbReference type="Proteomes" id="UP000694287"/>
    </source>
</evidence>
<comment type="caution">
    <text evidence="2">The sequence shown here is derived from an EMBL/GenBank/DDBJ whole genome shotgun (WGS) entry which is preliminary data.</text>
</comment>
<sequence length="175" mass="18812">MAWVHDTGYAPAYEHTGYPVSILLDGTETASSSARTAAEAIGWRSACDCGWRGMQFYPRSEWPSASGIASDDVDGWESGTATFAEWQRHLARALPELAVHDLARQLAEIEERLQAAVHAARFAGLSWSRLRAVTSRATAGSVRLRGMADEQARVTSRSGRLDLAPQAGLGGPSPS</sequence>